<dbReference type="InterPro" id="IPR016161">
    <property type="entry name" value="Ald_DH/histidinol_DH"/>
</dbReference>
<evidence type="ECO:0000313" key="6">
    <source>
        <dbReference type="EMBL" id="ABE30244.1"/>
    </source>
</evidence>
<dbReference type="InterPro" id="IPR016160">
    <property type="entry name" value="Ald_DH_CS_CYS"/>
</dbReference>
<dbReference type="SUPFAM" id="SSF53720">
    <property type="entry name" value="ALDH-like"/>
    <property type="match status" value="1"/>
</dbReference>
<dbReference type="InterPro" id="IPR016163">
    <property type="entry name" value="Ald_DH_C"/>
</dbReference>
<feature type="domain" description="Aldehyde dehydrogenase" evidence="5">
    <location>
        <begin position="25"/>
        <end position="483"/>
    </location>
</feature>
<dbReference type="AlphaFoldDB" id="Q140J5"/>
<dbReference type="STRING" id="266265.Bxe_A2720"/>
<name>Q140J5_PARXL</name>
<dbReference type="OrthoDB" id="6187633at2"/>
<protein>
    <submittedName>
        <fullName evidence="6">Aldehyde dehydrogenase (Acceptor)</fullName>
        <ecNumber evidence="6">1.2.5.2</ecNumber>
    </submittedName>
</protein>
<organism evidence="6 7">
    <name type="scientific">Paraburkholderia xenovorans (strain LB400)</name>
    <dbReference type="NCBI Taxonomy" id="266265"/>
    <lineage>
        <taxon>Bacteria</taxon>
        <taxon>Pseudomonadati</taxon>
        <taxon>Pseudomonadota</taxon>
        <taxon>Betaproteobacteria</taxon>
        <taxon>Burkholderiales</taxon>
        <taxon>Burkholderiaceae</taxon>
        <taxon>Paraburkholderia</taxon>
    </lineage>
</organism>
<evidence type="ECO:0000259" key="5">
    <source>
        <dbReference type="Pfam" id="PF00171"/>
    </source>
</evidence>
<dbReference type="Gene3D" id="3.40.309.10">
    <property type="entry name" value="Aldehyde Dehydrogenase, Chain A, domain 2"/>
    <property type="match status" value="1"/>
</dbReference>
<dbReference type="InterPro" id="IPR029510">
    <property type="entry name" value="Ald_DH_CS_GLU"/>
</dbReference>
<dbReference type="FunFam" id="3.40.605.10:FF:000007">
    <property type="entry name" value="NAD/NADP-dependent betaine aldehyde dehydrogenase"/>
    <property type="match status" value="1"/>
</dbReference>
<sequence>MAGVKELQAFPMVIGGERVPSASGVWLESIDPYTGEPWAKVPRGDATDAEAAVSAARKALTTGAWHQLSATQRGALLRRLADLISRDWERLAEIEIRDNGKVISEVGPQIRYLAQYFHYYAGLADKIEGAVIPVDRPGMLNYTRHEPVGVVVAITPWNSPLMLASWKIAPALAAGCTVILKPSEHTSVSSLVFSDLFDEAGFPPGVVNVVTGFGAEIGNALVSHPDVAKVAFTGGDVAGQAVYERAAAGLKRVTLELGGKSPHIVFDDADLDGALAAAMDGVFSSSGQMCVAGSRLMLHDRIHDEFVARLLDRVRTLKLGAPMNPATSIGPVTTQAQFERILSYIDVAKQEGARCLVGGVASPEAEGGSGWFVAPTVFGDVKNDMRIAREEVFGPVLSIIRFSTDDEAVHLANDSRYGLASGIWTRDVGRAISVADRIQAGTVWVNTYRAVSAASPFGGMKRSGIGRENGQEAIMGFLQTKSIWISTTSRPVAAWS</sequence>
<dbReference type="GO" id="GO:0016620">
    <property type="term" value="F:oxidoreductase activity, acting on the aldehyde or oxo group of donors, NAD or NADP as acceptor"/>
    <property type="evidence" value="ECO:0007669"/>
    <property type="project" value="InterPro"/>
</dbReference>
<evidence type="ECO:0000256" key="2">
    <source>
        <dbReference type="ARBA" id="ARBA00023002"/>
    </source>
</evidence>
<proteinExistence type="inferred from homology"/>
<dbReference type="PROSITE" id="PS00070">
    <property type="entry name" value="ALDEHYDE_DEHYDR_CYS"/>
    <property type="match status" value="1"/>
</dbReference>
<dbReference type="RefSeq" id="WP_011487941.1">
    <property type="nucleotide sequence ID" value="NC_007951.1"/>
</dbReference>
<feature type="active site" evidence="3">
    <location>
        <position position="256"/>
    </location>
</feature>
<dbReference type="Gene3D" id="3.40.605.10">
    <property type="entry name" value="Aldehyde Dehydrogenase, Chain A, domain 1"/>
    <property type="match status" value="1"/>
</dbReference>
<dbReference type="CDD" id="cd07114">
    <property type="entry name" value="ALDH_DhaS"/>
    <property type="match status" value="1"/>
</dbReference>
<dbReference type="InterPro" id="IPR015590">
    <property type="entry name" value="Aldehyde_DH_dom"/>
</dbReference>
<dbReference type="FunFam" id="3.40.309.10:FF:000012">
    <property type="entry name" value="Betaine aldehyde dehydrogenase"/>
    <property type="match status" value="1"/>
</dbReference>
<evidence type="ECO:0000313" key="7">
    <source>
        <dbReference type="Proteomes" id="UP000001817"/>
    </source>
</evidence>
<evidence type="ECO:0000256" key="1">
    <source>
        <dbReference type="ARBA" id="ARBA00009986"/>
    </source>
</evidence>
<dbReference type="eggNOG" id="COG1012">
    <property type="taxonomic scope" value="Bacteria"/>
</dbReference>
<gene>
    <name evidence="6" type="ORF">Bxe_A2720</name>
</gene>
<reference evidence="6 7" key="1">
    <citation type="journal article" date="2006" name="Proc. Natl. Acad. Sci. U.S.A.">
        <title>Burkholderia xenovorans LB400 harbors a multi-replicon, 9.73-Mbp genome shaped for versatility.</title>
        <authorList>
            <person name="Chain P.S."/>
            <person name="Denef V.J."/>
            <person name="Konstantinidis K.T."/>
            <person name="Vergez L.M."/>
            <person name="Agullo L."/>
            <person name="Reyes V.L."/>
            <person name="Hauser L."/>
            <person name="Cordova M."/>
            <person name="Gomez L."/>
            <person name="Gonzalez M."/>
            <person name="Land M."/>
            <person name="Lao V."/>
            <person name="Larimer F."/>
            <person name="LiPuma J.J."/>
            <person name="Mahenthiralingam E."/>
            <person name="Malfatti S.A."/>
            <person name="Marx C.J."/>
            <person name="Parnell J.J."/>
            <person name="Ramette A."/>
            <person name="Richardson P."/>
            <person name="Seeger M."/>
            <person name="Smith D."/>
            <person name="Spilker T."/>
            <person name="Sul W.J."/>
            <person name="Tsoi T.V."/>
            <person name="Ulrich L.E."/>
            <person name="Zhulin I.B."/>
            <person name="Tiedje J.M."/>
        </authorList>
    </citation>
    <scope>NUCLEOTIDE SEQUENCE [LARGE SCALE GENOMIC DNA]</scope>
    <source>
        <strain evidence="6 7">LB400</strain>
    </source>
</reference>
<dbReference type="PROSITE" id="PS00687">
    <property type="entry name" value="ALDEHYDE_DEHYDR_GLU"/>
    <property type="match status" value="1"/>
</dbReference>
<dbReference type="GO" id="GO:0047113">
    <property type="term" value="F:aldehyde dehydrogenase (quinone) activity"/>
    <property type="evidence" value="ECO:0007669"/>
    <property type="project" value="UniProtKB-EC"/>
</dbReference>
<comment type="similarity">
    <text evidence="1 4">Belongs to the aldehyde dehydrogenase family.</text>
</comment>
<keyword evidence="2 4" id="KW-0560">Oxidoreductase</keyword>
<dbReference type="KEGG" id="bxb:DR64_404"/>
<evidence type="ECO:0000256" key="3">
    <source>
        <dbReference type="PROSITE-ProRule" id="PRU10007"/>
    </source>
</evidence>
<dbReference type="PANTHER" id="PTHR11699">
    <property type="entry name" value="ALDEHYDE DEHYDROGENASE-RELATED"/>
    <property type="match status" value="1"/>
</dbReference>
<dbReference type="EMBL" id="CP000270">
    <property type="protein sequence ID" value="ABE30244.1"/>
    <property type="molecule type" value="Genomic_DNA"/>
</dbReference>
<evidence type="ECO:0000256" key="4">
    <source>
        <dbReference type="RuleBase" id="RU003345"/>
    </source>
</evidence>
<dbReference type="EC" id="1.2.5.2" evidence="6"/>
<dbReference type="PATRIC" id="fig|266265.5.peg.1773"/>
<dbReference type="Pfam" id="PF00171">
    <property type="entry name" value="Aldedh"/>
    <property type="match status" value="1"/>
</dbReference>
<accession>Q140J5</accession>
<keyword evidence="7" id="KW-1185">Reference proteome</keyword>
<dbReference type="Proteomes" id="UP000001817">
    <property type="component" value="Chromosome 1"/>
</dbReference>
<dbReference type="KEGG" id="bxe:Bxe_A2720"/>
<dbReference type="InterPro" id="IPR016162">
    <property type="entry name" value="Ald_DH_N"/>
</dbReference>